<sequence>MTDGCKWETCSLPCSMSGIYNKHRYTNPHYHCFGAPNFCDAAYSTVATLKDHVRRKHPKSRKLIPVEFKRDSEAAFESPSKRPRLLSSTPTKDVTEEAVSVRDKAYENIDQEVLRRKLKKLLQSKMCKKVNKCPMYRRFSNDIVIGKHKGPHYHCLGRPSFCDKTTTQASDMLKHILRYHPKEAEELECNKIPSTEEEESDDDDEEELSEFESDDDEQQDASYQGDMVAIDLNSTIHEDTAVATSNNNTSNHKTIQEYTTHDVSEWLTQIGLHTMAVTFFKEEIDGEVLNSITEEDTHQPIFNMSFGSRRKFLIHLQQLKDGTTQKLL</sequence>
<dbReference type="PROSITE" id="PS50105">
    <property type="entry name" value="SAM_DOMAIN"/>
    <property type="match status" value="1"/>
</dbReference>
<dbReference type="Gene3D" id="1.10.150.50">
    <property type="entry name" value="Transcription Factor, Ets-1"/>
    <property type="match status" value="1"/>
</dbReference>
<protein>
    <recommendedName>
        <fullName evidence="2">SAM domain-containing protein</fullName>
    </recommendedName>
</protein>
<dbReference type="SUPFAM" id="SSF47769">
    <property type="entry name" value="SAM/Pointed domain"/>
    <property type="match status" value="1"/>
</dbReference>
<comment type="caution">
    <text evidence="3">The sequence shown here is derived from an EMBL/GenBank/DDBJ whole genome shotgun (WGS) entry which is preliminary data.</text>
</comment>
<keyword evidence="4" id="KW-1185">Reference proteome</keyword>
<proteinExistence type="predicted"/>
<dbReference type="Pfam" id="PF00536">
    <property type="entry name" value="SAM_1"/>
    <property type="match status" value="1"/>
</dbReference>
<dbReference type="AlphaFoldDB" id="A0AAW2ZI81"/>
<dbReference type="InterPro" id="IPR013761">
    <property type="entry name" value="SAM/pointed_sf"/>
</dbReference>
<feature type="compositionally biased region" description="Acidic residues" evidence="1">
    <location>
        <begin position="195"/>
        <end position="219"/>
    </location>
</feature>
<evidence type="ECO:0000313" key="3">
    <source>
        <dbReference type="EMBL" id="KAL0489012.1"/>
    </source>
</evidence>
<gene>
    <name evidence="3" type="ORF">AKO1_009068</name>
</gene>
<dbReference type="Proteomes" id="UP001431209">
    <property type="component" value="Unassembled WGS sequence"/>
</dbReference>
<feature type="domain" description="SAM" evidence="2">
    <location>
        <begin position="258"/>
        <end position="322"/>
    </location>
</feature>
<dbReference type="SMART" id="SM00454">
    <property type="entry name" value="SAM"/>
    <property type="match status" value="1"/>
</dbReference>
<accession>A0AAW2ZI81</accession>
<dbReference type="InterPro" id="IPR001660">
    <property type="entry name" value="SAM"/>
</dbReference>
<dbReference type="EMBL" id="JAOPGA020001506">
    <property type="protein sequence ID" value="KAL0489012.1"/>
    <property type="molecule type" value="Genomic_DNA"/>
</dbReference>
<name>A0AAW2ZI81_9EUKA</name>
<evidence type="ECO:0000259" key="2">
    <source>
        <dbReference type="PROSITE" id="PS50105"/>
    </source>
</evidence>
<feature type="region of interest" description="Disordered" evidence="1">
    <location>
        <begin position="186"/>
        <end position="221"/>
    </location>
</feature>
<organism evidence="3 4">
    <name type="scientific">Acrasis kona</name>
    <dbReference type="NCBI Taxonomy" id="1008807"/>
    <lineage>
        <taxon>Eukaryota</taxon>
        <taxon>Discoba</taxon>
        <taxon>Heterolobosea</taxon>
        <taxon>Tetramitia</taxon>
        <taxon>Eutetramitia</taxon>
        <taxon>Acrasidae</taxon>
        <taxon>Acrasis</taxon>
    </lineage>
</organism>
<evidence type="ECO:0000313" key="4">
    <source>
        <dbReference type="Proteomes" id="UP001431209"/>
    </source>
</evidence>
<reference evidence="3 4" key="1">
    <citation type="submission" date="2024-03" db="EMBL/GenBank/DDBJ databases">
        <title>The Acrasis kona genome and developmental transcriptomes reveal deep origins of eukaryotic multicellular pathways.</title>
        <authorList>
            <person name="Sheikh S."/>
            <person name="Fu C.-J."/>
            <person name="Brown M.W."/>
            <person name="Baldauf S.L."/>
        </authorList>
    </citation>
    <scope>NUCLEOTIDE SEQUENCE [LARGE SCALE GENOMIC DNA]</scope>
    <source>
        <strain evidence="3 4">ATCC MYA-3509</strain>
    </source>
</reference>
<evidence type="ECO:0000256" key="1">
    <source>
        <dbReference type="SAM" id="MobiDB-lite"/>
    </source>
</evidence>